<proteinExistence type="predicted"/>
<dbReference type="EMBL" id="UFQR01000001">
    <property type="protein sequence ID" value="SSW94694.1"/>
    <property type="molecule type" value="Genomic_DNA"/>
</dbReference>
<gene>
    <name evidence="1" type="ORF">ARTV_0222</name>
</gene>
<sequence>MEKWQQLKSLFAEIKNTVTDLLPDWIVSEETKTLRAKQSLTVLNAGIKGADCLIRAALFAAERQALSASKALKLLPALRMY</sequence>
<organism evidence="1">
    <name type="scientific">Arsenophonus endosymbiont of Trialeurodes vaporariorum</name>
    <dbReference type="NCBI Taxonomy" id="235567"/>
    <lineage>
        <taxon>Bacteria</taxon>
        <taxon>Pseudomonadati</taxon>
        <taxon>Pseudomonadota</taxon>
        <taxon>Gammaproteobacteria</taxon>
        <taxon>Enterobacterales</taxon>
        <taxon>Morganellaceae</taxon>
        <taxon>Arsenophonus</taxon>
    </lineage>
</organism>
<name>A0A3B0MH03_9GAMM</name>
<dbReference type="AlphaFoldDB" id="A0A3B0MH03"/>
<accession>A0A3B0MH03</accession>
<protein>
    <submittedName>
        <fullName evidence="1">Uncharacterized protein</fullName>
    </submittedName>
</protein>
<evidence type="ECO:0000313" key="1">
    <source>
        <dbReference type="EMBL" id="SSW94694.1"/>
    </source>
</evidence>
<reference evidence="1" key="1">
    <citation type="submission" date="2018-04" db="EMBL/GenBank/DDBJ databases">
        <authorList>
            <person name="Go L.Y."/>
            <person name="Mitchell J.A."/>
        </authorList>
    </citation>
    <scope>NUCLEOTIDE SEQUENCE</scope>
    <source>
        <strain evidence="1">ARTV</strain>
    </source>
</reference>